<evidence type="ECO:0000313" key="9">
    <source>
        <dbReference type="Proteomes" id="UP000626026"/>
    </source>
</evidence>
<organism evidence="8 9">
    <name type="scientific">Teichococcus aerophilus</name>
    <dbReference type="NCBI Taxonomy" id="1224513"/>
    <lineage>
        <taxon>Bacteria</taxon>
        <taxon>Pseudomonadati</taxon>
        <taxon>Pseudomonadota</taxon>
        <taxon>Alphaproteobacteria</taxon>
        <taxon>Acetobacterales</taxon>
        <taxon>Roseomonadaceae</taxon>
        <taxon>Roseomonas</taxon>
    </lineage>
</organism>
<name>A0ABR7RTE7_9PROT</name>
<dbReference type="Gene3D" id="1.10.287.110">
    <property type="entry name" value="DnaJ domain"/>
    <property type="match status" value="1"/>
</dbReference>
<comment type="caution">
    <text evidence="8">The sequence shown here is derived from an EMBL/GenBank/DDBJ whole genome shotgun (WGS) entry which is preliminary data.</text>
</comment>
<dbReference type="Proteomes" id="UP000626026">
    <property type="component" value="Unassembled WGS sequence"/>
</dbReference>
<evidence type="ECO:0000256" key="1">
    <source>
        <dbReference type="ARBA" id="ARBA00004167"/>
    </source>
</evidence>
<dbReference type="InterPro" id="IPR001623">
    <property type="entry name" value="DnaJ_domain"/>
</dbReference>
<evidence type="ECO:0000256" key="3">
    <source>
        <dbReference type="ARBA" id="ARBA00022989"/>
    </source>
</evidence>
<keyword evidence="3 6" id="KW-1133">Transmembrane helix</keyword>
<protein>
    <submittedName>
        <fullName evidence="8">Molecular chaperone DnaJ</fullName>
    </submittedName>
</protein>
<evidence type="ECO:0000256" key="4">
    <source>
        <dbReference type="ARBA" id="ARBA00023136"/>
    </source>
</evidence>
<keyword evidence="4 6" id="KW-0472">Membrane</keyword>
<keyword evidence="9" id="KW-1185">Reference proteome</keyword>
<feature type="domain" description="J" evidence="7">
    <location>
        <begin position="175"/>
        <end position="226"/>
    </location>
</feature>
<comment type="similarity">
    <text evidence="5">Belongs to the TIM14 family.</text>
</comment>
<evidence type="ECO:0000256" key="5">
    <source>
        <dbReference type="ARBA" id="ARBA00038105"/>
    </source>
</evidence>
<dbReference type="RefSeq" id="WP_187787007.1">
    <property type="nucleotide sequence ID" value="NZ_JACTVA010000079.1"/>
</dbReference>
<proteinExistence type="inferred from homology"/>
<sequence length="226" mass="23546">MSWLIGGVGFLVILGLLLRGFVNATVAQVKRGSLWLLAGVALGGLLALVLTGRVAQAIGLLVPLSPLLLPAVRNWIGRRRFGAPAAAPVSDVRTAMLDMRLDHASGTLSGRVLTGRFAGRELGELSLPDTLSLLADCHANDPESVPLLETWLDNAAPGWRQAGTSGGPAGMDRAAALALLGLSDGASEDEIRAAHRRLMRAAHPDHGGDAASAARLNEARDLLLGR</sequence>
<dbReference type="PROSITE" id="PS50076">
    <property type="entry name" value="DNAJ_2"/>
    <property type="match status" value="1"/>
</dbReference>
<comment type="subcellular location">
    <subcellularLocation>
        <location evidence="1">Membrane</location>
        <topology evidence="1">Single-pass membrane protein</topology>
    </subcellularLocation>
</comment>
<dbReference type="SUPFAM" id="SSF46565">
    <property type="entry name" value="Chaperone J-domain"/>
    <property type="match status" value="1"/>
</dbReference>
<evidence type="ECO:0000259" key="7">
    <source>
        <dbReference type="PROSITE" id="PS50076"/>
    </source>
</evidence>
<dbReference type="PANTHER" id="PTHR12763">
    <property type="match status" value="1"/>
</dbReference>
<dbReference type="PANTHER" id="PTHR12763:SF28">
    <property type="entry name" value="GEO10507P1-RELATED"/>
    <property type="match status" value="1"/>
</dbReference>
<reference evidence="8 9" key="1">
    <citation type="journal article" date="2013" name="Int. J. Syst. Evol. Microbiol.">
        <title>Roseomonas aerophila sp. nov., isolated from air.</title>
        <authorList>
            <person name="Kim S.J."/>
            <person name="Weon H.Y."/>
            <person name="Ahn J.H."/>
            <person name="Hong S.B."/>
            <person name="Seok S.J."/>
            <person name="Whang K.S."/>
            <person name="Kwon S.W."/>
        </authorList>
    </citation>
    <scope>NUCLEOTIDE SEQUENCE [LARGE SCALE GENOMIC DNA]</scope>
    <source>
        <strain evidence="8 9">NBRC 108923</strain>
    </source>
</reference>
<feature type="transmembrane region" description="Helical" evidence="6">
    <location>
        <begin position="34"/>
        <end position="55"/>
    </location>
</feature>
<evidence type="ECO:0000256" key="6">
    <source>
        <dbReference type="SAM" id="Phobius"/>
    </source>
</evidence>
<dbReference type="InterPro" id="IPR036869">
    <property type="entry name" value="J_dom_sf"/>
</dbReference>
<keyword evidence="2 6" id="KW-0812">Transmembrane</keyword>
<accession>A0ABR7RTE7</accession>
<dbReference type="CDD" id="cd06257">
    <property type="entry name" value="DnaJ"/>
    <property type="match status" value="1"/>
</dbReference>
<evidence type="ECO:0000313" key="8">
    <source>
        <dbReference type="EMBL" id="MBC9209884.1"/>
    </source>
</evidence>
<gene>
    <name evidence="8" type="ORF">IBL26_23805</name>
</gene>
<dbReference type="EMBL" id="JACTVA010000079">
    <property type="protein sequence ID" value="MBC9209884.1"/>
    <property type="molecule type" value="Genomic_DNA"/>
</dbReference>
<evidence type="ECO:0000256" key="2">
    <source>
        <dbReference type="ARBA" id="ARBA00022692"/>
    </source>
</evidence>